<evidence type="ECO:0000256" key="1">
    <source>
        <dbReference type="SAM" id="Phobius"/>
    </source>
</evidence>
<proteinExistence type="predicted"/>
<feature type="transmembrane region" description="Helical" evidence="1">
    <location>
        <begin position="810"/>
        <end position="830"/>
    </location>
</feature>
<organism evidence="3 4">
    <name type="scientific">Orchesella dallaii</name>
    <dbReference type="NCBI Taxonomy" id="48710"/>
    <lineage>
        <taxon>Eukaryota</taxon>
        <taxon>Metazoa</taxon>
        <taxon>Ecdysozoa</taxon>
        <taxon>Arthropoda</taxon>
        <taxon>Hexapoda</taxon>
        <taxon>Collembola</taxon>
        <taxon>Entomobryomorpha</taxon>
        <taxon>Entomobryoidea</taxon>
        <taxon>Orchesellidae</taxon>
        <taxon>Orchesellinae</taxon>
        <taxon>Orchesella</taxon>
    </lineage>
</organism>
<keyword evidence="1" id="KW-1133">Transmembrane helix</keyword>
<evidence type="ECO:0000256" key="2">
    <source>
        <dbReference type="SAM" id="SignalP"/>
    </source>
</evidence>
<evidence type="ECO:0000313" key="3">
    <source>
        <dbReference type="EMBL" id="CAL8127493.1"/>
    </source>
</evidence>
<evidence type="ECO:0000313" key="4">
    <source>
        <dbReference type="Proteomes" id="UP001642540"/>
    </source>
</evidence>
<reference evidence="3 4" key="1">
    <citation type="submission" date="2024-08" db="EMBL/GenBank/DDBJ databases">
        <authorList>
            <person name="Cucini C."/>
            <person name="Frati F."/>
        </authorList>
    </citation>
    <scope>NUCLEOTIDE SEQUENCE [LARGE SCALE GENOMIC DNA]</scope>
</reference>
<keyword evidence="1" id="KW-0812">Transmembrane</keyword>
<dbReference type="EMBL" id="CAXLJM020000072">
    <property type="protein sequence ID" value="CAL8127493.1"/>
    <property type="molecule type" value="Genomic_DNA"/>
</dbReference>
<comment type="caution">
    <text evidence="3">The sequence shown here is derived from an EMBL/GenBank/DDBJ whole genome shotgun (WGS) entry which is preliminary data.</text>
</comment>
<keyword evidence="2" id="KW-0732">Signal</keyword>
<name>A0ABP1RGF0_9HEXA</name>
<sequence>MSKLLSAFIFLVCGSSSGVFTLHFKEIFSPNKDTFKLVSHQYSSYRSDSNKQPPSWNGRNDKLTNLAETISRIPRCLHHIINYNGIDLPESKIPLVLSRYDVVNVKYQVVTQVGSGSTTTSFTEWTRTFPFEKVPFGNRSGLEWCQRLSTRQDMDCYDIPLVDNIPQTKPWLCEIHWYLFPPNPNSDPLFFTSHNLQYDPHPSVRLVLPAAYKVFWGFGFNHEKEEKDVFTFLQIPIKSRPINDIIITKMKPADFITINAWSNTLAAAYNNFINRYTTSSREEFTLKLVTQHDAETFALGEAVHFCRYCKPFESFFPVEFKDELSEEVIKTRVQASNSNTDNIHWGLFFVGHMFNSFDEDPDDQLFNVSPYKILLSRFINKAESLEDARMKCEIRLLMQSVIGNVTYQVIHPFSWKHPRWGKYSRAITVRDGRRQPVILTSMVGKYDYSEFRIHPSRLKFVSCGEAPKEGLAYKELTSIFDNPTWACIIISMVSMVLLSQISLKLENEREKYVKMISTKALWKYFVPNGNGSSLGFLAPVKAMLEQGDPFASRYLRIRRLRLAICFFLLMALVISNAYKNENVTKITLPIAPIPVNTFGALVKYSFEVFTRIRIIGGFKNLDKYFPALTSMVDPERRGDKHFSANWPSELYLYMMGQQSHHVYDSTLKNRSNDSEKMLNYTNIHPHWKSVMFEGYPKTVNFLGDYCNGTALFLPDIEAIETFYELLNIRRNHGKVFISEETLFNVDYGIQFFRWVNPNVLRRMSGLTEAGFWEWWSKFFVEFMARLRGERANNINLEEGLSKTITLSGHISVVFVLHVCGLLVSLVTFGFEVMKLIEVKKLKCRGSKCMSKRKVRIRFEVMKLIGVKKLKCRGSKCMSKRKVRMKTGKEPVGNHLQ</sequence>
<feature type="chain" id="PRO_5046846783" evidence="2">
    <location>
        <begin position="19"/>
        <end position="896"/>
    </location>
</feature>
<protein>
    <submittedName>
        <fullName evidence="3">Uncharacterized protein</fullName>
    </submittedName>
</protein>
<keyword evidence="1" id="KW-0472">Membrane</keyword>
<accession>A0ABP1RGF0</accession>
<dbReference type="Proteomes" id="UP001642540">
    <property type="component" value="Unassembled WGS sequence"/>
</dbReference>
<gene>
    <name evidence="3" type="ORF">ODALV1_LOCUS21865</name>
</gene>
<keyword evidence="4" id="KW-1185">Reference proteome</keyword>
<feature type="signal peptide" evidence="2">
    <location>
        <begin position="1"/>
        <end position="18"/>
    </location>
</feature>